<dbReference type="SUPFAM" id="SSF51556">
    <property type="entry name" value="Metallo-dependent hydrolases"/>
    <property type="match status" value="1"/>
</dbReference>
<dbReference type="EMBL" id="CAFBPM010000001">
    <property type="protein sequence ID" value="CAB5007201.1"/>
    <property type="molecule type" value="Genomic_DNA"/>
</dbReference>
<evidence type="ECO:0000313" key="4">
    <source>
        <dbReference type="EMBL" id="CAB4873841.1"/>
    </source>
</evidence>
<name>A0A6J6Z8X6_9ZZZZ</name>
<dbReference type="InterPro" id="IPR006680">
    <property type="entry name" value="Amidohydro-rel"/>
</dbReference>
<dbReference type="EMBL" id="CAFBLT010000001">
    <property type="protein sequence ID" value="CAB4873841.1"/>
    <property type="molecule type" value="Genomic_DNA"/>
</dbReference>
<dbReference type="InterPro" id="IPR032465">
    <property type="entry name" value="ACMSD"/>
</dbReference>
<dbReference type="GO" id="GO:0016831">
    <property type="term" value="F:carboxy-lyase activity"/>
    <property type="evidence" value="ECO:0007669"/>
    <property type="project" value="InterPro"/>
</dbReference>
<organism evidence="3">
    <name type="scientific">freshwater metagenome</name>
    <dbReference type="NCBI Taxonomy" id="449393"/>
    <lineage>
        <taxon>unclassified sequences</taxon>
        <taxon>metagenomes</taxon>
        <taxon>ecological metagenomes</taxon>
    </lineage>
</organism>
<dbReference type="PANTHER" id="PTHR21240">
    <property type="entry name" value="2-AMINO-3-CARBOXYLMUCONATE-6-SEMIALDEHYDE DECARBOXYLASE"/>
    <property type="match status" value="1"/>
</dbReference>
<dbReference type="PANTHER" id="PTHR21240:SF28">
    <property type="entry name" value="ISO-OROTATE DECARBOXYLASE (EUROFUNG)"/>
    <property type="match status" value="1"/>
</dbReference>
<dbReference type="AlphaFoldDB" id="A0A6J6Z8X6"/>
<evidence type="ECO:0000256" key="1">
    <source>
        <dbReference type="ARBA" id="ARBA00023239"/>
    </source>
</evidence>
<dbReference type="Pfam" id="PF04909">
    <property type="entry name" value="Amidohydro_2"/>
    <property type="match status" value="1"/>
</dbReference>
<dbReference type="GO" id="GO:0019748">
    <property type="term" value="P:secondary metabolic process"/>
    <property type="evidence" value="ECO:0007669"/>
    <property type="project" value="TreeGrafter"/>
</dbReference>
<dbReference type="EMBL" id="CAFABE010000003">
    <property type="protein sequence ID" value="CAB4816843.1"/>
    <property type="molecule type" value="Genomic_DNA"/>
</dbReference>
<dbReference type="GO" id="GO:0016787">
    <property type="term" value="F:hydrolase activity"/>
    <property type="evidence" value="ECO:0007669"/>
    <property type="project" value="InterPro"/>
</dbReference>
<keyword evidence="1" id="KW-0456">Lyase</keyword>
<dbReference type="InterPro" id="IPR032466">
    <property type="entry name" value="Metal_Hydrolase"/>
</dbReference>
<gene>
    <name evidence="3" type="ORF">UFOPK3164_00128</name>
    <name evidence="4" type="ORF">UFOPK3427_00991</name>
    <name evidence="5" type="ORF">UFOPK4112_00094</name>
</gene>
<evidence type="ECO:0000313" key="5">
    <source>
        <dbReference type="EMBL" id="CAB5007201.1"/>
    </source>
</evidence>
<evidence type="ECO:0000313" key="3">
    <source>
        <dbReference type="EMBL" id="CAB4816843.1"/>
    </source>
</evidence>
<dbReference type="GO" id="GO:0005737">
    <property type="term" value="C:cytoplasm"/>
    <property type="evidence" value="ECO:0007669"/>
    <property type="project" value="TreeGrafter"/>
</dbReference>
<evidence type="ECO:0000259" key="2">
    <source>
        <dbReference type="Pfam" id="PF04909"/>
    </source>
</evidence>
<reference evidence="3" key="1">
    <citation type="submission" date="2020-05" db="EMBL/GenBank/DDBJ databases">
        <authorList>
            <person name="Chiriac C."/>
            <person name="Salcher M."/>
            <person name="Ghai R."/>
            <person name="Kavagutti S V."/>
        </authorList>
    </citation>
    <scope>NUCLEOTIDE SEQUENCE</scope>
</reference>
<dbReference type="Gene3D" id="3.20.20.140">
    <property type="entry name" value="Metal-dependent hydrolases"/>
    <property type="match status" value="1"/>
</dbReference>
<protein>
    <submittedName>
        <fullName evidence="3">Unannotated protein</fullName>
    </submittedName>
</protein>
<proteinExistence type="predicted"/>
<accession>A0A6J6Z8X6</accession>
<sequence>MIDLHAHVVLDSVLGAAGPLGPQMDDGDEASGIPPSFRVGSYTLLGVHYRDTPFMDLNRRIEAMDAAGIHMQVLSPNPLTMFSHASVEWAAPFCRRHNDELAALVARAPDRLRGFAQLPMQDPTIATAELQRAVGELGLLAPYLATDLGRPLDDPVFDAVWETCVNLDVPVFFHPTPDGIDRPRRDDRLARFDGDLWLGFLYEESIAVSSLVLGGVFDRHPDLDVCMSHGGGATSWLAERMEHAARTRPWAASTLSEPGAVAQRLGRIWWDAHVGGPRSLGALIATFGPDRLVAGTNFAGWDQSPDPSWGDADLASVMDDNARRLLRLDPR</sequence>
<feature type="domain" description="Amidohydrolase-related" evidence="2">
    <location>
        <begin position="2"/>
        <end position="328"/>
    </location>
</feature>